<reference evidence="1" key="1">
    <citation type="submission" date="2023-07" db="EMBL/GenBank/DDBJ databases">
        <authorList>
            <consortium name="CYATHOMIX"/>
        </authorList>
    </citation>
    <scope>NUCLEOTIDE SEQUENCE</scope>
    <source>
        <strain evidence="1">N/A</strain>
    </source>
</reference>
<dbReference type="Proteomes" id="UP001176961">
    <property type="component" value="Unassembled WGS sequence"/>
</dbReference>
<dbReference type="EMBL" id="CATQJL010000316">
    <property type="protein sequence ID" value="CAJ0608235.1"/>
    <property type="molecule type" value="Genomic_DNA"/>
</dbReference>
<sequence>MEGKHRPPKFCAICHLYFKRNGTHRNVVGKLFEDDEKIVKRWVELERGNKRVSSSDEICAA</sequence>
<keyword evidence="2" id="KW-1185">Reference proteome</keyword>
<organism evidence="1 2">
    <name type="scientific">Cylicocyclus nassatus</name>
    <name type="common">Nematode worm</name>
    <dbReference type="NCBI Taxonomy" id="53992"/>
    <lineage>
        <taxon>Eukaryota</taxon>
        <taxon>Metazoa</taxon>
        <taxon>Ecdysozoa</taxon>
        <taxon>Nematoda</taxon>
        <taxon>Chromadorea</taxon>
        <taxon>Rhabditida</taxon>
        <taxon>Rhabditina</taxon>
        <taxon>Rhabditomorpha</taxon>
        <taxon>Strongyloidea</taxon>
        <taxon>Strongylidae</taxon>
        <taxon>Cylicocyclus</taxon>
    </lineage>
</organism>
<gene>
    <name evidence="1" type="ORF">CYNAS_LOCUS20218</name>
</gene>
<dbReference type="AlphaFoldDB" id="A0AA36HDG4"/>
<name>A0AA36HDG4_CYLNA</name>
<evidence type="ECO:0000313" key="1">
    <source>
        <dbReference type="EMBL" id="CAJ0608235.1"/>
    </source>
</evidence>
<evidence type="ECO:0000313" key="2">
    <source>
        <dbReference type="Proteomes" id="UP001176961"/>
    </source>
</evidence>
<protein>
    <submittedName>
        <fullName evidence="1">Uncharacterized protein</fullName>
    </submittedName>
</protein>
<proteinExistence type="predicted"/>
<comment type="caution">
    <text evidence="1">The sequence shown here is derived from an EMBL/GenBank/DDBJ whole genome shotgun (WGS) entry which is preliminary data.</text>
</comment>
<accession>A0AA36HDG4</accession>